<dbReference type="Pfam" id="PF00480">
    <property type="entry name" value="ROK"/>
    <property type="match status" value="1"/>
</dbReference>
<dbReference type="GO" id="GO:0003700">
    <property type="term" value="F:DNA-binding transcription factor activity"/>
    <property type="evidence" value="ECO:0007669"/>
    <property type="project" value="InterPro"/>
</dbReference>
<evidence type="ECO:0000313" key="5">
    <source>
        <dbReference type="EMBL" id="KKI50942.1"/>
    </source>
</evidence>
<dbReference type="InterPro" id="IPR000600">
    <property type="entry name" value="ROK"/>
</dbReference>
<accession>A0A0M2NKG4</accession>
<dbReference type="SUPFAM" id="SSF53067">
    <property type="entry name" value="Actin-like ATPase domain"/>
    <property type="match status" value="1"/>
</dbReference>
<dbReference type="Gene3D" id="1.10.10.10">
    <property type="entry name" value="Winged helix-like DNA-binding domain superfamily/Winged helix DNA-binding domain"/>
    <property type="match status" value="1"/>
</dbReference>
<keyword evidence="3" id="KW-0859">Xylose metabolism</keyword>
<keyword evidence="3" id="KW-0119">Carbohydrate metabolism</keyword>
<comment type="function">
    <text evidence="1">Transcriptional repressor of xylose-utilizing enzymes.</text>
</comment>
<dbReference type="OrthoDB" id="9796533at2"/>
<gene>
    <name evidence="5" type="ORF">CHK_1329</name>
</gene>
<dbReference type="SUPFAM" id="SSF46785">
    <property type="entry name" value="Winged helix' DNA-binding domain"/>
    <property type="match status" value="1"/>
</dbReference>
<evidence type="ECO:0000256" key="1">
    <source>
        <dbReference type="ARBA" id="ARBA00002486"/>
    </source>
</evidence>
<dbReference type="PANTHER" id="PTHR18964:SF149">
    <property type="entry name" value="BIFUNCTIONAL UDP-N-ACETYLGLUCOSAMINE 2-EPIMERASE_N-ACETYLMANNOSAMINE KINASE"/>
    <property type="match status" value="1"/>
</dbReference>
<dbReference type="STRING" id="270498.CHK_1329"/>
<dbReference type="Pfam" id="PF12802">
    <property type="entry name" value="MarR_2"/>
    <property type="match status" value="1"/>
</dbReference>
<evidence type="ECO:0000256" key="2">
    <source>
        <dbReference type="ARBA" id="ARBA00006479"/>
    </source>
</evidence>
<evidence type="ECO:0000313" key="6">
    <source>
        <dbReference type="Proteomes" id="UP000034076"/>
    </source>
</evidence>
<dbReference type="Proteomes" id="UP000034076">
    <property type="component" value="Unassembled WGS sequence"/>
</dbReference>
<dbReference type="InterPro" id="IPR000835">
    <property type="entry name" value="HTH_MarR-typ"/>
</dbReference>
<dbReference type="InterPro" id="IPR036388">
    <property type="entry name" value="WH-like_DNA-bd_sf"/>
</dbReference>
<dbReference type="GO" id="GO:0042732">
    <property type="term" value="P:D-xylose metabolic process"/>
    <property type="evidence" value="ECO:0007669"/>
    <property type="project" value="UniProtKB-KW"/>
</dbReference>
<dbReference type="InterPro" id="IPR036390">
    <property type="entry name" value="WH_DNA-bd_sf"/>
</dbReference>
<dbReference type="RefSeq" id="WP_046443232.1">
    <property type="nucleotide sequence ID" value="NZ_LAYJ01000088.1"/>
</dbReference>
<comment type="similarity">
    <text evidence="2">Belongs to the ROK (NagC/XylR) family.</text>
</comment>
<proteinExistence type="inferred from homology"/>
<reference evidence="5 6" key="1">
    <citation type="submission" date="2015-04" db="EMBL/GenBank/DDBJ databases">
        <title>Draft genome sequence of bacteremic isolate Catabacter hongkongensis type strain HKU16T.</title>
        <authorList>
            <person name="Lau S.K."/>
            <person name="Teng J.L."/>
            <person name="Huang Y."/>
            <person name="Curreem S.O."/>
            <person name="Tsui S.K."/>
            <person name="Woo P.C."/>
        </authorList>
    </citation>
    <scope>NUCLEOTIDE SEQUENCE [LARGE SCALE GENOMIC DNA]</scope>
    <source>
        <strain evidence="5 6">HKU16</strain>
    </source>
</reference>
<keyword evidence="6" id="KW-1185">Reference proteome</keyword>
<sequence>MNMNRAGLSDKDRNQLQVLNALIGSREISAIDVTAKTKLSPATVSRIFKSLQEKDLIRYIGKEKTGKGRSPELFCFNGEYGYLLHYNITPMVVYGYIANLNGTVLGRYSVKYDPQGTLEQLLVILENIKNELLRDRNQRNKGILAADFAVPGVINKNQRTIHTIPDVCMLSDTKLIDYAERILGVPVIANNVSWLSAVGEKAEVYPFVENLVYIMLTSSMGIGMGVIVNNKLVTGNKNYAGEIGQTASLGTRSMEEYISGKGQVEHLAGLQMLIEKAQSALAEGKASILKNLMEKRREEKITLALLEEAAKHHDKDIEIILEETIKMWAMLAINVDLMINPEIIVLGGSISKENQYICNALDRQFSQLGLFKPEIRYSICGENAQLLGGIQMLKEYVHDNIILQEVIQ</sequence>
<dbReference type="EMBL" id="LAYJ01000088">
    <property type="protein sequence ID" value="KKI50942.1"/>
    <property type="molecule type" value="Genomic_DNA"/>
</dbReference>
<dbReference type="PANTHER" id="PTHR18964">
    <property type="entry name" value="ROK (REPRESSOR, ORF, KINASE) FAMILY"/>
    <property type="match status" value="1"/>
</dbReference>
<feature type="domain" description="HTH marR-type" evidence="4">
    <location>
        <begin position="13"/>
        <end position="59"/>
    </location>
</feature>
<dbReference type="InterPro" id="IPR043129">
    <property type="entry name" value="ATPase_NBD"/>
</dbReference>
<comment type="caution">
    <text evidence="5">The sequence shown here is derived from an EMBL/GenBank/DDBJ whole genome shotgun (WGS) entry which is preliminary data.</text>
</comment>
<organism evidence="5 6">
    <name type="scientific">Christensenella hongkongensis</name>
    <dbReference type="NCBI Taxonomy" id="270498"/>
    <lineage>
        <taxon>Bacteria</taxon>
        <taxon>Bacillati</taxon>
        <taxon>Bacillota</taxon>
        <taxon>Clostridia</taxon>
        <taxon>Christensenellales</taxon>
        <taxon>Christensenellaceae</taxon>
        <taxon>Christensenella</taxon>
    </lineage>
</organism>
<protein>
    <submittedName>
        <fullName evidence="5">Xylose-responsive transcription regulator, ROK family</fullName>
    </submittedName>
</protein>
<dbReference type="AlphaFoldDB" id="A0A0M2NKG4"/>
<dbReference type="Gene3D" id="3.30.420.40">
    <property type="match status" value="2"/>
</dbReference>
<evidence type="ECO:0000259" key="4">
    <source>
        <dbReference type="Pfam" id="PF12802"/>
    </source>
</evidence>
<dbReference type="PATRIC" id="fig|270498.16.peg.771"/>
<name>A0A0M2NKG4_9FIRM</name>
<evidence type="ECO:0000256" key="3">
    <source>
        <dbReference type="ARBA" id="ARBA00022629"/>
    </source>
</evidence>